<feature type="compositionally biased region" description="Low complexity" evidence="1">
    <location>
        <begin position="130"/>
        <end position="182"/>
    </location>
</feature>
<evidence type="ECO:0000256" key="1">
    <source>
        <dbReference type="SAM" id="MobiDB-lite"/>
    </source>
</evidence>
<dbReference type="GeneID" id="38786885"/>
<keyword evidence="3" id="KW-1185">Reference proteome</keyword>
<name>A0A401H698_9APHY</name>
<dbReference type="AlphaFoldDB" id="A0A401H698"/>
<organism evidence="2 3">
    <name type="scientific">Sparassis crispa</name>
    <dbReference type="NCBI Taxonomy" id="139825"/>
    <lineage>
        <taxon>Eukaryota</taxon>
        <taxon>Fungi</taxon>
        <taxon>Dikarya</taxon>
        <taxon>Basidiomycota</taxon>
        <taxon>Agaricomycotina</taxon>
        <taxon>Agaricomycetes</taxon>
        <taxon>Polyporales</taxon>
        <taxon>Sparassidaceae</taxon>
        <taxon>Sparassis</taxon>
    </lineage>
</organism>
<dbReference type="InParanoid" id="A0A401H698"/>
<feature type="compositionally biased region" description="Basic residues" evidence="1">
    <location>
        <begin position="263"/>
        <end position="272"/>
    </location>
</feature>
<comment type="caution">
    <text evidence="2">The sequence shown here is derived from an EMBL/GenBank/DDBJ whole genome shotgun (WGS) entry which is preliminary data.</text>
</comment>
<protein>
    <submittedName>
        <fullName evidence="2">Uncharacterized protein</fullName>
    </submittedName>
</protein>
<sequence length="357" mass="36407">MTESGVTAELSTSSEATRTLTTLSASANTALAWVPNPGVWQFDPPEPAFELELNLQPMSLDSAMLGTALDRMGSVSQMTGLGSQELAYALSGPSGGYSATSDVAHPEVVSLGASSSPSFAAQFSSSPTEAASSVSPAESLSHSFPATRSSSRSATPAAHPEVLSSGTSSSPSFAAQSSSSPTEAALSVSPAESLSHSFPATRSSSRSATPAVTSATIPPLLVSSARRSSLPSHQELNSAVDSADIAPPSITVASANVDTGPACKHHQGRRRAVPAIPAATETVNASREDGALAAKSGRPARIRVAPKQANAHWSRSGKQQPIVTAGPENQPSKPPISHRGKRVAEGQYGGPPLKKKK</sequence>
<accession>A0A401H698</accession>
<evidence type="ECO:0000313" key="3">
    <source>
        <dbReference type="Proteomes" id="UP000287166"/>
    </source>
</evidence>
<dbReference type="RefSeq" id="XP_027620881.1">
    <property type="nucleotide sequence ID" value="XM_027765080.1"/>
</dbReference>
<dbReference type="EMBL" id="BFAD01000017">
    <property type="protein sequence ID" value="GBE89968.1"/>
    <property type="molecule type" value="Genomic_DNA"/>
</dbReference>
<dbReference type="Proteomes" id="UP000287166">
    <property type="component" value="Unassembled WGS sequence"/>
</dbReference>
<feature type="region of interest" description="Disordered" evidence="1">
    <location>
        <begin position="256"/>
        <end position="357"/>
    </location>
</feature>
<gene>
    <name evidence="2" type="ORF">SCP_1702940</name>
</gene>
<evidence type="ECO:0000313" key="2">
    <source>
        <dbReference type="EMBL" id="GBE89968.1"/>
    </source>
</evidence>
<reference evidence="2 3" key="1">
    <citation type="journal article" date="2018" name="Sci. Rep.">
        <title>Genome sequence of the cauliflower mushroom Sparassis crispa (Hanabiratake) and its association with beneficial usage.</title>
        <authorList>
            <person name="Kiyama R."/>
            <person name="Furutani Y."/>
            <person name="Kawaguchi K."/>
            <person name="Nakanishi T."/>
        </authorList>
    </citation>
    <scope>NUCLEOTIDE SEQUENCE [LARGE SCALE GENOMIC DNA]</scope>
</reference>
<feature type="compositionally biased region" description="Polar residues" evidence="1">
    <location>
        <begin position="311"/>
        <end position="331"/>
    </location>
</feature>
<proteinExistence type="predicted"/>
<feature type="region of interest" description="Disordered" evidence="1">
    <location>
        <begin position="130"/>
        <end position="188"/>
    </location>
</feature>